<dbReference type="InterPro" id="IPR036390">
    <property type="entry name" value="WH_DNA-bd_sf"/>
</dbReference>
<dbReference type="InterPro" id="IPR036388">
    <property type="entry name" value="WH-like_DNA-bd_sf"/>
</dbReference>
<proteinExistence type="predicted"/>
<sequence length="151" mass="17228">MFKLSTKGRYAVRAMYEIAKAYPNGVTLDQISDHQEISRVYLAQILNRLRQARLIKSSRGPGGGYVLRRLPEEISLYDILEPLEGPVCIASCIDPTEGCEKIEDCMVYPIWKKVAQYIECLLKQVKLSDLLKIETEKDKKKFVDQLTATCL</sequence>
<dbReference type="GO" id="GO:0005829">
    <property type="term" value="C:cytosol"/>
    <property type="evidence" value="ECO:0007669"/>
    <property type="project" value="TreeGrafter"/>
</dbReference>
<dbReference type="InterPro" id="IPR030489">
    <property type="entry name" value="TR_Rrf2-type_CS"/>
</dbReference>
<accession>A0A7C4JRF6</accession>
<dbReference type="PROSITE" id="PS01332">
    <property type="entry name" value="HTH_RRF2_1"/>
    <property type="match status" value="1"/>
</dbReference>
<reference evidence="2" key="1">
    <citation type="journal article" date="2020" name="mSystems">
        <title>Genome- and Community-Level Interaction Insights into Carbon Utilization and Element Cycling Functions of Hydrothermarchaeota in Hydrothermal Sediment.</title>
        <authorList>
            <person name="Zhou Z."/>
            <person name="Liu Y."/>
            <person name="Xu W."/>
            <person name="Pan J."/>
            <person name="Luo Z.H."/>
            <person name="Li M."/>
        </authorList>
    </citation>
    <scope>NUCLEOTIDE SEQUENCE [LARGE SCALE GENOMIC DNA]</scope>
    <source>
        <strain evidence="2">SpSt-6</strain>
    </source>
</reference>
<dbReference type="GO" id="GO:0003677">
    <property type="term" value="F:DNA binding"/>
    <property type="evidence" value="ECO:0007669"/>
    <property type="project" value="UniProtKB-KW"/>
</dbReference>
<dbReference type="PROSITE" id="PS51197">
    <property type="entry name" value="HTH_RRF2_2"/>
    <property type="match status" value="1"/>
</dbReference>
<dbReference type="NCBIfam" id="TIGR00738">
    <property type="entry name" value="rrf2_super"/>
    <property type="match status" value="1"/>
</dbReference>
<name>A0A7C4JRF6_9BACT</name>
<dbReference type="SUPFAM" id="SSF46785">
    <property type="entry name" value="Winged helix' DNA-binding domain"/>
    <property type="match status" value="1"/>
</dbReference>
<evidence type="ECO:0000313" key="2">
    <source>
        <dbReference type="EMBL" id="HGQ85715.1"/>
    </source>
</evidence>
<evidence type="ECO:0000256" key="1">
    <source>
        <dbReference type="ARBA" id="ARBA00023125"/>
    </source>
</evidence>
<dbReference type="EMBL" id="DSZN01000088">
    <property type="protein sequence ID" value="HGQ85715.1"/>
    <property type="molecule type" value="Genomic_DNA"/>
</dbReference>
<gene>
    <name evidence="2" type="ORF">ENT66_05130</name>
</gene>
<dbReference type="AlphaFoldDB" id="A0A7C4JRF6"/>
<dbReference type="Gene3D" id="1.10.10.10">
    <property type="entry name" value="Winged helix-like DNA-binding domain superfamily/Winged helix DNA-binding domain"/>
    <property type="match status" value="1"/>
</dbReference>
<dbReference type="GO" id="GO:0003700">
    <property type="term" value="F:DNA-binding transcription factor activity"/>
    <property type="evidence" value="ECO:0007669"/>
    <property type="project" value="TreeGrafter"/>
</dbReference>
<dbReference type="PANTHER" id="PTHR33221">
    <property type="entry name" value="WINGED HELIX-TURN-HELIX TRANSCRIPTIONAL REGULATOR, RRF2 FAMILY"/>
    <property type="match status" value="1"/>
</dbReference>
<dbReference type="Pfam" id="PF02082">
    <property type="entry name" value="Rrf2"/>
    <property type="match status" value="1"/>
</dbReference>
<organism evidence="2">
    <name type="scientific">Thermodesulfobacterium geofontis</name>
    <dbReference type="NCBI Taxonomy" id="1295609"/>
    <lineage>
        <taxon>Bacteria</taxon>
        <taxon>Pseudomonadati</taxon>
        <taxon>Thermodesulfobacteriota</taxon>
        <taxon>Thermodesulfobacteria</taxon>
        <taxon>Thermodesulfobacteriales</taxon>
        <taxon>Thermodesulfobacteriaceae</taxon>
        <taxon>Thermodesulfobacterium</taxon>
    </lineage>
</organism>
<keyword evidence="1" id="KW-0238">DNA-binding</keyword>
<dbReference type="PANTHER" id="PTHR33221:SF5">
    <property type="entry name" value="HTH-TYPE TRANSCRIPTIONAL REGULATOR ISCR"/>
    <property type="match status" value="1"/>
</dbReference>
<protein>
    <submittedName>
        <fullName evidence="2">Rrf2 family transcriptional regulator</fullName>
    </submittedName>
</protein>
<comment type="caution">
    <text evidence="2">The sequence shown here is derived from an EMBL/GenBank/DDBJ whole genome shotgun (WGS) entry which is preliminary data.</text>
</comment>
<dbReference type="InterPro" id="IPR000944">
    <property type="entry name" value="Tscrpt_reg_Rrf2"/>
</dbReference>